<keyword evidence="3" id="KW-1185">Reference proteome</keyword>
<feature type="chain" id="PRO_5001461319" evidence="1">
    <location>
        <begin position="21"/>
        <end position="46"/>
    </location>
</feature>
<dbReference type="PATRIC" id="fig|1454001.3.peg.3466"/>
<gene>
    <name evidence="2" type="ORF">AW08_03427</name>
</gene>
<comment type="caution">
    <text evidence="2">The sequence shown here is derived from an EMBL/GenBank/DDBJ whole genome shotgun (WGS) entry which is preliminary data.</text>
</comment>
<evidence type="ECO:0000313" key="2">
    <source>
        <dbReference type="EMBL" id="EXI65155.1"/>
    </source>
</evidence>
<protein>
    <submittedName>
        <fullName evidence="2">Uncharacterized protein</fullName>
    </submittedName>
</protein>
<proteinExistence type="predicted"/>
<reference evidence="2" key="1">
    <citation type="submission" date="2014-02" db="EMBL/GenBank/DDBJ databases">
        <title>Expanding our view of genomic diversity in Candidatus Accumulibacter clades.</title>
        <authorList>
            <person name="Skennerton C.T."/>
            <person name="Barr J.J."/>
            <person name="Slater F.R."/>
            <person name="Bond P.L."/>
            <person name="Tyson G.W."/>
        </authorList>
    </citation>
    <scope>NUCLEOTIDE SEQUENCE [LARGE SCALE GENOMIC DNA]</scope>
</reference>
<dbReference type="EMBL" id="JFAX01000027">
    <property type="protein sequence ID" value="EXI65155.1"/>
    <property type="molecule type" value="Genomic_DNA"/>
</dbReference>
<evidence type="ECO:0000313" key="3">
    <source>
        <dbReference type="Proteomes" id="UP000020218"/>
    </source>
</evidence>
<organism evidence="2 3">
    <name type="scientific">Candidatus Accumulibacter adjunctus</name>
    <dbReference type="NCBI Taxonomy" id="1454001"/>
    <lineage>
        <taxon>Bacteria</taxon>
        <taxon>Pseudomonadati</taxon>
        <taxon>Pseudomonadota</taxon>
        <taxon>Betaproteobacteria</taxon>
        <taxon>Candidatus Accumulibacter</taxon>
    </lineage>
</organism>
<sequence length="46" mass="4651">MTIRCASALTGLRRATSLAAAEPAAITVAAAIRALPSAGGRWRQTA</sequence>
<dbReference type="Proteomes" id="UP000020218">
    <property type="component" value="Unassembled WGS sequence"/>
</dbReference>
<name>A0A011NL49_9PROT</name>
<dbReference type="AlphaFoldDB" id="A0A011NL49"/>
<keyword evidence="1" id="KW-0732">Signal</keyword>
<feature type="signal peptide" evidence="1">
    <location>
        <begin position="1"/>
        <end position="20"/>
    </location>
</feature>
<accession>A0A011NL49</accession>
<evidence type="ECO:0000256" key="1">
    <source>
        <dbReference type="SAM" id="SignalP"/>
    </source>
</evidence>